<dbReference type="Proteomes" id="UP000547973">
    <property type="component" value="Unassembled WGS sequence"/>
</dbReference>
<protein>
    <recommendedName>
        <fullName evidence="3">Sigma 54 modulation protein / S30EA ribosomal protein</fullName>
    </recommendedName>
</protein>
<comment type="caution">
    <text evidence="1">The sequence shown here is derived from an EMBL/GenBank/DDBJ whole genome shotgun (WGS) entry which is preliminary data.</text>
</comment>
<accession>A0A7Y9ZCE8</accession>
<gene>
    <name evidence="1" type="ORF">BKA03_001544</name>
</gene>
<organism evidence="1 2">
    <name type="scientific">Demequina lutea</name>
    <dbReference type="NCBI Taxonomy" id="431489"/>
    <lineage>
        <taxon>Bacteria</taxon>
        <taxon>Bacillati</taxon>
        <taxon>Actinomycetota</taxon>
        <taxon>Actinomycetes</taxon>
        <taxon>Micrococcales</taxon>
        <taxon>Demequinaceae</taxon>
        <taxon>Demequina</taxon>
    </lineage>
</organism>
<keyword evidence="2" id="KW-1185">Reference proteome</keyword>
<dbReference type="EMBL" id="JACBZO010000001">
    <property type="protein sequence ID" value="NYI41425.1"/>
    <property type="molecule type" value="Genomic_DNA"/>
</dbReference>
<evidence type="ECO:0000313" key="2">
    <source>
        <dbReference type="Proteomes" id="UP000547973"/>
    </source>
</evidence>
<dbReference type="AlphaFoldDB" id="A0A7Y9ZCE8"/>
<dbReference type="RefSeq" id="WP_179397822.1">
    <property type="nucleotide sequence ID" value="NZ_JACBZO010000001.1"/>
</dbReference>
<evidence type="ECO:0000313" key="1">
    <source>
        <dbReference type="EMBL" id="NYI41425.1"/>
    </source>
</evidence>
<evidence type="ECO:0008006" key="3">
    <source>
        <dbReference type="Google" id="ProtNLM"/>
    </source>
</evidence>
<reference evidence="1 2" key="1">
    <citation type="submission" date="2020-07" db="EMBL/GenBank/DDBJ databases">
        <title>Sequencing the genomes of 1000 actinobacteria strains.</title>
        <authorList>
            <person name="Klenk H.-P."/>
        </authorList>
    </citation>
    <scope>NUCLEOTIDE SEQUENCE [LARGE SCALE GENOMIC DNA]</scope>
    <source>
        <strain evidence="1 2">DSM 19970</strain>
    </source>
</reference>
<name>A0A7Y9ZCE8_9MICO</name>
<proteinExistence type="predicted"/>
<sequence>MKVIINTGHNIPLSEDSIAEMELLVESTLEHFAARLTRVEVHLTDGSAGRSTGDDIRCRLEARPEGLNPEFVSDDASTVDAAVSGALQKLTHVLDTTFGRRDDKHRGGN</sequence>